<keyword evidence="1" id="KW-1133">Transmembrane helix</keyword>
<name>A0A7U2F0W9_PHANO</name>
<evidence type="ECO:0000313" key="2">
    <source>
        <dbReference type="EMBL" id="QRC96671.1"/>
    </source>
</evidence>
<gene>
    <name evidence="2" type="ORF">JI435_409400</name>
</gene>
<keyword evidence="1" id="KW-0812">Transmembrane</keyword>
<sequence>MNYGSSWTSCVFVDLLLPLSHGTGILVYTMRRCLHLLSGSMEGFGSISALLPRSVVDAARSYFVQICLL</sequence>
<evidence type="ECO:0000256" key="1">
    <source>
        <dbReference type="SAM" id="Phobius"/>
    </source>
</evidence>
<organism evidence="2 3">
    <name type="scientific">Phaeosphaeria nodorum (strain SN15 / ATCC MYA-4574 / FGSC 10173)</name>
    <name type="common">Glume blotch fungus</name>
    <name type="synonym">Parastagonospora nodorum</name>
    <dbReference type="NCBI Taxonomy" id="321614"/>
    <lineage>
        <taxon>Eukaryota</taxon>
        <taxon>Fungi</taxon>
        <taxon>Dikarya</taxon>
        <taxon>Ascomycota</taxon>
        <taxon>Pezizomycotina</taxon>
        <taxon>Dothideomycetes</taxon>
        <taxon>Pleosporomycetidae</taxon>
        <taxon>Pleosporales</taxon>
        <taxon>Pleosporineae</taxon>
        <taxon>Phaeosphaeriaceae</taxon>
        <taxon>Parastagonospora</taxon>
    </lineage>
</organism>
<dbReference type="AlphaFoldDB" id="A0A7U2F0W9"/>
<protein>
    <submittedName>
        <fullName evidence="2">Uncharacterized protein</fullName>
    </submittedName>
</protein>
<feature type="transmembrane region" description="Helical" evidence="1">
    <location>
        <begin position="6"/>
        <end position="28"/>
    </location>
</feature>
<reference evidence="3" key="1">
    <citation type="journal article" date="2021" name="BMC Genomics">
        <title>Chromosome-level genome assembly and manually-curated proteome of model necrotroph Parastagonospora nodorum Sn15 reveals a genome-wide trove of candidate effector homologs, and redundancy of virulence-related functions within an accessory chromosome.</title>
        <authorList>
            <person name="Bertazzoni S."/>
            <person name="Jones D.A.B."/>
            <person name="Phan H.T."/>
            <person name="Tan K.-C."/>
            <person name="Hane J.K."/>
        </authorList>
    </citation>
    <scope>NUCLEOTIDE SEQUENCE [LARGE SCALE GENOMIC DNA]</scope>
    <source>
        <strain evidence="3">SN15 / ATCC MYA-4574 / FGSC 10173)</strain>
    </source>
</reference>
<keyword evidence="3" id="KW-1185">Reference proteome</keyword>
<proteinExistence type="predicted"/>
<keyword evidence="1" id="KW-0472">Membrane</keyword>
<accession>A0A7U2F0W9</accession>
<evidence type="ECO:0000313" key="3">
    <source>
        <dbReference type="Proteomes" id="UP000663193"/>
    </source>
</evidence>
<dbReference type="VEuPathDB" id="FungiDB:JI435_409400"/>
<dbReference type="Proteomes" id="UP000663193">
    <property type="component" value="Chromosome 6"/>
</dbReference>
<dbReference type="EMBL" id="CP069028">
    <property type="protein sequence ID" value="QRC96671.1"/>
    <property type="molecule type" value="Genomic_DNA"/>
</dbReference>